<protein>
    <recommendedName>
        <fullName evidence="6">S1 motif domain-containing protein</fullName>
    </recommendedName>
</protein>
<dbReference type="EMBL" id="JAEAOA010000186">
    <property type="protein sequence ID" value="KAK3604146.1"/>
    <property type="molecule type" value="Genomic_DNA"/>
</dbReference>
<dbReference type="InterPro" id="IPR050088">
    <property type="entry name" value="IspD/TarI_cytidylyltransf_bact"/>
</dbReference>
<comment type="similarity">
    <text evidence="1">Belongs to the IspD/TarI cytidylyltransferase family. IspD subfamily.</text>
</comment>
<dbReference type="PROSITE" id="PS50126">
    <property type="entry name" value="S1"/>
    <property type="match status" value="1"/>
</dbReference>
<dbReference type="Pfam" id="PF00773">
    <property type="entry name" value="RNB"/>
    <property type="match status" value="1"/>
</dbReference>
<dbReference type="GO" id="GO:0050518">
    <property type="term" value="F:2-C-methyl-D-erythritol 4-phosphate cytidylyltransferase activity"/>
    <property type="evidence" value="ECO:0007669"/>
    <property type="project" value="TreeGrafter"/>
</dbReference>
<sequence length="241" mass="26778">MANAVYEVKNKGHFGLAAPAYVHFTSPIRRYADLFNHRNLKRFLTGQKPASPNAQDAKHISGCEKNASAAESRVSKFYRFLYAERLIGQTFNGKISAVTRKGVFVDTEEKGIEGLIPEGGESRAASVRNGMKYLDRQGMPDFVYVHDAVRPFITLKLIQELLLTAQKSGAAAPAVNPVETVRLSDADGHYALLNRDNLKLMQTPQVICADYVRRFFLPELASQVQFTDEISVVENLAEVLS</sequence>
<dbReference type="InterPro" id="IPR022966">
    <property type="entry name" value="RNase_II/R_CS"/>
</dbReference>
<dbReference type="InterPro" id="IPR003029">
    <property type="entry name" value="S1_domain"/>
</dbReference>
<evidence type="ECO:0000256" key="2">
    <source>
        <dbReference type="ARBA" id="ARBA00022679"/>
    </source>
</evidence>
<keyword evidence="2" id="KW-0808">Transferase</keyword>
<evidence type="ECO:0000256" key="5">
    <source>
        <dbReference type="ARBA" id="ARBA00022801"/>
    </source>
</evidence>
<evidence type="ECO:0000259" key="6">
    <source>
        <dbReference type="PROSITE" id="PS50126"/>
    </source>
</evidence>
<keyword evidence="8" id="KW-1185">Reference proteome</keyword>
<evidence type="ECO:0000313" key="7">
    <source>
        <dbReference type="EMBL" id="KAK3604146.1"/>
    </source>
</evidence>
<evidence type="ECO:0000256" key="3">
    <source>
        <dbReference type="ARBA" id="ARBA00022695"/>
    </source>
</evidence>
<name>A0AAE0T5J1_9BIVA</name>
<dbReference type="SUPFAM" id="SSF53448">
    <property type="entry name" value="Nucleotide-diphospho-sugar transferases"/>
    <property type="match status" value="1"/>
</dbReference>
<reference evidence="7" key="3">
    <citation type="submission" date="2023-05" db="EMBL/GenBank/DDBJ databases">
        <authorList>
            <person name="Smith C.H."/>
        </authorList>
    </citation>
    <scope>NUCLEOTIDE SEQUENCE</scope>
    <source>
        <strain evidence="7">CHS0354</strain>
        <tissue evidence="7">Mantle</tissue>
    </source>
</reference>
<dbReference type="InterPro" id="IPR034683">
    <property type="entry name" value="IspD/TarI"/>
</dbReference>
<comment type="caution">
    <text evidence="7">The sequence shown here is derived from an EMBL/GenBank/DDBJ whole genome shotgun (WGS) entry which is preliminary data.</text>
</comment>
<dbReference type="PROSITE" id="PS01175">
    <property type="entry name" value="RIBONUCLEASE_II"/>
    <property type="match status" value="1"/>
</dbReference>
<evidence type="ECO:0000256" key="1">
    <source>
        <dbReference type="ARBA" id="ARBA00009789"/>
    </source>
</evidence>
<gene>
    <name evidence="7" type="ORF">CHS0354_001953</name>
</gene>
<dbReference type="Pfam" id="PF01128">
    <property type="entry name" value="IspD"/>
    <property type="match status" value="1"/>
</dbReference>
<evidence type="ECO:0000256" key="4">
    <source>
        <dbReference type="ARBA" id="ARBA00022722"/>
    </source>
</evidence>
<dbReference type="InterPro" id="IPR029044">
    <property type="entry name" value="Nucleotide-diphossugar_trans"/>
</dbReference>
<proteinExistence type="inferred from homology"/>
<keyword evidence="4" id="KW-0540">Nuclease</keyword>
<feature type="domain" description="S1 motif" evidence="6">
    <location>
        <begin position="88"/>
        <end position="117"/>
    </location>
</feature>
<dbReference type="AlphaFoldDB" id="A0AAE0T5J1"/>
<dbReference type="InterPro" id="IPR012340">
    <property type="entry name" value="NA-bd_OB-fold"/>
</dbReference>
<dbReference type="Gene3D" id="3.90.550.10">
    <property type="entry name" value="Spore Coat Polysaccharide Biosynthesis Protein SpsA, Chain A"/>
    <property type="match status" value="1"/>
</dbReference>
<accession>A0AAE0T5J1</accession>
<evidence type="ECO:0000313" key="8">
    <source>
        <dbReference type="Proteomes" id="UP001195483"/>
    </source>
</evidence>
<organism evidence="7 8">
    <name type="scientific">Potamilus streckersoni</name>
    <dbReference type="NCBI Taxonomy" id="2493646"/>
    <lineage>
        <taxon>Eukaryota</taxon>
        <taxon>Metazoa</taxon>
        <taxon>Spiralia</taxon>
        <taxon>Lophotrochozoa</taxon>
        <taxon>Mollusca</taxon>
        <taxon>Bivalvia</taxon>
        <taxon>Autobranchia</taxon>
        <taxon>Heteroconchia</taxon>
        <taxon>Palaeoheterodonta</taxon>
        <taxon>Unionida</taxon>
        <taxon>Unionoidea</taxon>
        <taxon>Unionidae</taxon>
        <taxon>Ambleminae</taxon>
        <taxon>Lampsilini</taxon>
        <taxon>Potamilus</taxon>
    </lineage>
</organism>
<keyword evidence="3" id="KW-0548">Nucleotidyltransferase</keyword>
<reference evidence="7" key="2">
    <citation type="journal article" date="2021" name="Genome Biol. Evol.">
        <title>Developing a high-quality reference genome for a parasitic bivalve with doubly uniparental inheritance (Bivalvia: Unionida).</title>
        <authorList>
            <person name="Smith C.H."/>
        </authorList>
    </citation>
    <scope>NUCLEOTIDE SEQUENCE</scope>
    <source>
        <strain evidence="7">CHS0354</strain>
        <tissue evidence="7">Mantle</tissue>
    </source>
</reference>
<dbReference type="SUPFAM" id="SSF50249">
    <property type="entry name" value="Nucleic acid-binding proteins"/>
    <property type="match status" value="1"/>
</dbReference>
<reference evidence="7" key="1">
    <citation type="journal article" date="2021" name="Genome Biol. Evol.">
        <title>A High-Quality Reference Genome for a Parasitic Bivalve with Doubly Uniparental Inheritance (Bivalvia: Unionida).</title>
        <authorList>
            <person name="Smith C.H."/>
        </authorList>
    </citation>
    <scope>NUCLEOTIDE SEQUENCE</scope>
    <source>
        <strain evidence="7">CHS0354</strain>
    </source>
</reference>
<dbReference type="PANTHER" id="PTHR32125:SF4">
    <property type="entry name" value="2-C-METHYL-D-ERYTHRITOL 4-PHOSPHATE CYTIDYLYLTRANSFERASE, CHLOROPLASTIC"/>
    <property type="match status" value="1"/>
</dbReference>
<dbReference type="GO" id="GO:0016787">
    <property type="term" value="F:hydrolase activity"/>
    <property type="evidence" value="ECO:0007669"/>
    <property type="project" value="UniProtKB-KW"/>
</dbReference>
<dbReference type="Proteomes" id="UP001195483">
    <property type="component" value="Unassembled WGS sequence"/>
</dbReference>
<keyword evidence="5" id="KW-0378">Hydrolase</keyword>
<dbReference type="PANTHER" id="PTHR32125">
    <property type="entry name" value="2-C-METHYL-D-ERYTHRITOL 4-PHOSPHATE CYTIDYLYLTRANSFERASE, CHLOROPLASTIC"/>
    <property type="match status" value="1"/>
</dbReference>
<dbReference type="GO" id="GO:0004540">
    <property type="term" value="F:RNA nuclease activity"/>
    <property type="evidence" value="ECO:0007669"/>
    <property type="project" value="InterPro"/>
</dbReference>
<dbReference type="GO" id="GO:0003723">
    <property type="term" value="F:RNA binding"/>
    <property type="evidence" value="ECO:0007669"/>
    <property type="project" value="InterPro"/>
</dbReference>
<dbReference type="InterPro" id="IPR001900">
    <property type="entry name" value="RNase_II/R"/>
</dbReference>